<evidence type="ECO:0000313" key="2">
    <source>
        <dbReference type="Proteomes" id="UP000054624"/>
    </source>
</evidence>
<dbReference type="AlphaFoldDB" id="A0A158C6A1"/>
<name>A0A158C6A1_9BURK</name>
<dbReference type="EMBL" id="FCOI02000020">
    <property type="protein sequence ID" value="SAK77884.1"/>
    <property type="molecule type" value="Genomic_DNA"/>
</dbReference>
<proteinExistence type="predicted"/>
<accession>A0A158C6A1</accession>
<reference evidence="2" key="1">
    <citation type="submission" date="2016-01" db="EMBL/GenBank/DDBJ databases">
        <authorList>
            <person name="Peeters Charlotte."/>
        </authorList>
    </citation>
    <scope>NUCLEOTIDE SEQUENCE [LARGE SCALE GENOMIC DNA]</scope>
</reference>
<protein>
    <submittedName>
        <fullName evidence="1">Uncharacterized protein</fullName>
    </submittedName>
</protein>
<sequence>MSETEMCTEVLAAARAGDELYLLFIDYEEGDIASATGDVFTLPADQPVGAVPQRVLETNDSLRCLWASPQGSVWTGSADGTVATTARVTWPPPAGAVSYRTEGGSPAWSATDLPVLRSTRLPPNLTVLWGNSDDDVFAGTYGGHIYHWDGRAWVQQHEGPGNGERTIRAFAGSPGDVYAVGAMQTLLHFDGATWRPLSVPGPVDPSESLTGICRFEGQDMLIAASGELERLVQGTAAGGFTEFGRYEVPLLGMDRLKDRILFAAEEGAAELIGRDVQMIRTTFAAVTIWIAGDRAYFVPPDQPPPSVVEYAPYTDSWPWTILEF</sequence>
<dbReference type="OrthoDB" id="9813892at2"/>
<evidence type="ECO:0000313" key="1">
    <source>
        <dbReference type="EMBL" id="SAK77884.1"/>
    </source>
</evidence>
<dbReference type="STRING" id="1777137.AWB76_05172"/>
<gene>
    <name evidence="1" type="ORF">AWB76_05172</name>
</gene>
<dbReference type="SUPFAM" id="SSF69322">
    <property type="entry name" value="Tricorn protease domain 2"/>
    <property type="match status" value="1"/>
</dbReference>
<organism evidence="1 2">
    <name type="scientific">Caballeronia temeraria</name>
    <dbReference type="NCBI Taxonomy" id="1777137"/>
    <lineage>
        <taxon>Bacteria</taxon>
        <taxon>Pseudomonadati</taxon>
        <taxon>Pseudomonadota</taxon>
        <taxon>Betaproteobacteria</taxon>
        <taxon>Burkholderiales</taxon>
        <taxon>Burkholderiaceae</taxon>
        <taxon>Caballeronia</taxon>
    </lineage>
</organism>
<dbReference type="Proteomes" id="UP000054624">
    <property type="component" value="Unassembled WGS sequence"/>
</dbReference>
<keyword evidence="2" id="KW-1185">Reference proteome</keyword>
<dbReference type="RefSeq" id="WP_157696208.1">
    <property type="nucleotide sequence ID" value="NZ_FCOI02000020.1"/>
</dbReference>